<organism evidence="3 4">
    <name type="scientific">Alcanivorax xiamenensis</name>
    <dbReference type="NCBI Taxonomy" id="1177156"/>
    <lineage>
        <taxon>Bacteria</taxon>
        <taxon>Pseudomonadati</taxon>
        <taxon>Pseudomonadota</taxon>
        <taxon>Gammaproteobacteria</taxon>
        <taxon>Oceanospirillales</taxon>
        <taxon>Alcanivoracaceae</taxon>
        <taxon>Alcanivorax</taxon>
    </lineage>
</organism>
<dbReference type="GO" id="GO:0008168">
    <property type="term" value="F:methyltransferase activity"/>
    <property type="evidence" value="ECO:0007669"/>
    <property type="project" value="UniProtKB-KW"/>
</dbReference>
<sequence>MIIEPAEAHLAGVAGVRRHGRPVVEPERIPRVMEHLEAVGRLAIRDGLHRCGWHHGERLPRRDLTARLGVAHRHAGLLRSWLSALMSAGMLEETGGSLGWRGKAPSPDFNVSAPSELEWAYADLGFPPIMARVHGRALESLPDLIRDMLSIEQVLFADGRVLQALAAYQDNLFTTYLNSACAHLARRLAESRSTRSLKIVELGGGAGLTSASVLRELHGIEVDYLFSDLSRLFTVAARDRFSARPGMRYGLLDINTAFTTQDVAADSVDLVVAGNVLHNARDLRATLAHIRQVLAPGGWLLFTESCRDNHAVLTCMQFLLSPASGAAAPGWSDRRGVSGSPFLNLTGWRDTLRQAGFAPLLILPETASPLAAAGQYLFLARVDDDMDMGAV</sequence>
<protein>
    <submittedName>
        <fullName evidence="3">Type 12 methyltransferase</fullName>
    </submittedName>
</protein>
<proteinExistence type="predicted"/>
<keyword evidence="3" id="KW-0489">Methyltransferase</keyword>
<dbReference type="Gene3D" id="3.40.50.150">
    <property type="entry name" value="Vaccinia Virus protein VP39"/>
    <property type="match status" value="1"/>
</dbReference>
<name>A0ABQ6YD38_9GAMM</name>
<dbReference type="PANTHER" id="PTHR45681">
    <property type="entry name" value="POLYKETIDE SYNTHASE 44-RELATED"/>
    <property type="match status" value="1"/>
</dbReference>
<evidence type="ECO:0000313" key="4">
    <source>
        <dbReference type="Proteomes" id="UP000771797"/>
    </source>
</evidence>
<dbReference type="Pfam" id="PF08242">
    <property type="entry name" value="Methyltransf_12"/>
    <property type="match status" value="1"/>
</dbReference>
<dbReference type="GO" id="GO:0032259">
    <property type="term" value="P:methylation"/>
    <property type="evidence" value="ECO:0007669"/>
    <property type="project" value="UniProtKB-KW"/>
</dbReference>
<keyword evidence="1" id="KW-0808">Transferase</keyword>
<dbReference type="InterPro" id="IPR050444">
    <property type="entry name" value="Polyketide_Synthase"/>
</dbReference>
<evidence type="ECO:0000313" key="3">
    <source>
        <dbReference type="EMBL" id="KAF0808152.1"/>
    </source>
</evidence>
<feature type="domain" description="Methyltransferase type 12" evidence="2">
    <location>
        <begin position="200"/>
        <end position="300"/>
    </location>
</feature>
<dbReference type="Proteomes" id="UP000771797">
    <property type="component" value="Unassembled WGS sequence"/>
</dbReference>
<dbReference type="PANTHER" id="PTHR45681:SF6">
    <property type="entry name" value="POLYKETIDE SYNTHASE 37"/>
    <property type="match status" value="1"/>
</dbReference>
<reference evidence="3 4" key="1">
    <citation type="submission" date="2012-09" db="EMBL/GenBank/DDBJ databases">
        <title>Genome Sequence of alkane-degrading Bacterium Alcanivorax sp. 6-D-6.</title>
        <authorList>
            <person name="Lai Q."/>
            <person name="Shao Z."/>
        </authorList>
    </citation>
    <scope>NUCLEOTIDE SEQUENCE [LARGE SCALE GENOMIC DNA]</scope>
    <source>
        <strain evidence="3 4">6-D-6</strain>
    </source>
</reference>
<evidence type="ECO:0000256" key="1">
    <source>
        <dbReference type="ARBA" id="ARBA00022679"/>
    </source>
</evidence>
<gene>
    <name evidence="3" type="ORF">A6D6_00542</name>
</gene>
<comment type="caution">
    <text evidence="3">The sequence shown here is derived from an EMBL/GenBank/DDBJ whole genome shotgun (WGS) entry which is preliminary data.</text>
</comment>
<dbReference type="InterPro" id="IPR013217">
    <property type="entry name" value="Methyltransf_12"/>
</dbReference>
<keyword evidence="4" id="KW-1185">Reference proteome</keyword>
<dbReference type="CDD" id="cd02440">
    <property type="entry name" value="AdoMet_MTases"/>
    <property type="match status" value="1"/>
</dbReference>
<dbReference type="SUPFAM" id="SSF53335">
    <property type="entry name" value="S-adenosyl-L-methionine-dependent methyltransferases"/>
    <property type="match status" value="1"/>
</dbReference>
<accession>A0ABQ6YD38</accession>
<dbReference type="InterPro" id="IPR029063">
    <property type="entry name" value="SAM-dependent_MTases_sf"/>
</dbReference>
<dbReference type="EMBL" id="AQPF01000002">
    <property type="protein sequence ID" value="KAF0808152.1"/>
    <property type="molecule type" value="Genomic_DNA"/>
</dbReference>
<evidence type="ECO:0000259" key="2">
    <source>
        <dbReference type="Pfam" id="PF08242"/>
    </source>
</evidence>
<dbReference type="RefSeq" id="WP_133492342.1">
    <property type="nucleotide sequence ID" value="NZ_AQPF01000002.1"/>
</dbReference>